<feature type="transmembrane region" description="Helical" evidence="7">
    <location>
        <begin position="165"/>
        <end position="186"/>
    </location>
</feature>
<feature type="domain" description="Major facilitator superfamily (MFS) profile" evidence="8">
    <location>
        <begin position="1"/>
        <end position="409"/>
    </location>
</feature>
<dbReference type="Pfam" id="PF07690">
    <property type="entry name" value="MFS_1"/>
    <property type="match status" value="1"/>
</dbReference>
<dbReference type="InterPro" id="IPR036259">
    <property type="entry name" value="MFS_trans_sf"/>
</dbReference>
<feature type="transmembrane region" description="Helical" evidence="7">
    <location>
        <begin position="266"/>
        <end position="285"/>
    </location>
</feature>
<dbReference type="InterPro" id="IPR005829">
    <property type="entry name" value="Sugar_transporter_CS"/>
</dbReference>
<feature type="transmembrane region" description="Helical" evidence="7">
    <location>
        <begin position="358"/>
        <end position="379"/>
    </location>
</feature>
<dbReference type="InterPro" id="IPR020846">
    <property type="entry name" value="MFS_dom"/>
</dbReference>
<name>A0A0C5CTD5_HEYCO</name>
<keyword evidence="3" id="KW-1003">Cell membrane</keyword>
<reference evidence="9" key="1">
    <citation type="submission" date="2015-01" db="EMBL/GenBank/DDBJ databases">
        <title>Comparative genome analysis of Bacillus coagulans HM-08, Clostridium butyricum HM-68, Bacillus subtilis HM-66 and Bacillus licheniformis BL-09.</title>
        <authorList>
            <person name="Zhang H."/>
        </authorList>
    </citation>
    <scope>NUCLEOTIDE SEQUENCE [LARGE SCALE GENOMIC DNA]</scope>
    <source>
        <strain evidence="9">HM-08</strain>
    </source>
</reference>
<evidence type="ECO:0000256" key="4">
    <source>
        <dbReference type="ARBA" id="ARBA00022692"/>
    </source>
</evidence>
<dbReference type="STRING" id="1398.AB434_1435"/>
<dbReference type="InterPro" id="IPR011701">
    <property type="entry name" value="MFS"/>
</dbReference>
<keyword evidence="11" id="KW-1185">Reference proteome</keyword>
<dbReference type="Gene3D" id="1.20.1250.20">
    <property type="entry name" value="MFS general substrate transporter like domains"/>
    <property type="match status" value="2"/>
</dbReference>
<dbReference type="GO" id="GO:0005886">
    <property type="term" value="C:plasma membrane"/>
    <property type="evidence" value="ECO:0007669"/>
    <property type="project" value="UniProtKB-SubCell"/>
</dbReference>
<evidence type="ECO:0000256" key="1">
    <source>
        <dbReference type="ARBA" id="ARBA00004651"/>
    </source>
</evidence>
<evidence type="ECO:0000313" key="9">
    <source>
        <dbReference type="EMBL" id="AJO24707.1"/>
    </source>
</evidence>
<dbReference type="PATRIC" id="fig|1398.18.peg.3872"/>
<evidence type="ECO:0000256" key="7">
    <source>
        <dbReference type="SAM" id="Phobius"/>
    </source>
</evidence>
<evidence type="ECO:0000256" key="5">
    <source>
        <dbReference type="ARBA" id="ARBA00022989"/>
    </source>
</evidence>
<dbReference type="AlphaFoldDB" id="A0A0C5CTD5"/>
<evidence type="ECO:0000313" key="12">
    <source>
        <dbReference type="Proteomes" id="UP000070376"/>
    </source>
</evidence>
<comment type="subcellular location">
    <subcellularLocation>
        <location evidence="1">Cell membrane</location>
        <topology evidence="1">Multi-pass membrane protein</topology>
    </subcellularLocation>
</comment>
<keyword evidence="2" id="KW-0813">Transport</keyword>
<dbReference type="CDD" id="cd17329">
    <property type="entry name" value="MFS_MdtH_MDR_like"/>
    <property type="match status" value="1"/>
</dbReference>
<evidence type="ECO:0000259" key="8">
    <source>
        <dbReference type="PROSITE" id="PS50850"/>
    </source>
</evidence>
<protein>
    <submittedName>
        <fullName evidence="9">Major facilitator superfamily protein</fullName>
    </submittedName>
    <submittedName>
        <fullName evidence="10">Transporter, major facilitator family protein</fullName>
    </submittedName>
</protein>
<feature type="transmembrane region" description="Helical" evidence="7">
    <location>
        <begin position="46"/>
        <end position="66"/>
    </location>
</feature>
<dbReference type="SUPFAM" id="SSF103473">
    <property type="entry name" value="MFS general substrate transporter"/>
    <property type="match status" value="1"/>
</dbReference>
<reference evidence="12" key="4">
    <citation type="submission" date="2016-01" db="EMBL/GenBank/DDBJ databases">
        <authorList>
            <person name="Mitreva M."/>
            <person name="Pepin K.H."/>
            <person name="Mihindukulasuriya K.A."/>
            <person name="Fulton R."/>
            <person name="Fronick C."/>
            <person name="O'Laughlin M."/>
            <person name="Miner T."/>
            <person name="Herter B."/>
            <person name="Rosa B.A."/>
            <person name="Cordes M."/>
            <person name="Tomlinson C."/>
            <person name="Wollam A."/>
            <person name="Palsikar V.B."/>
            <person name="Mardis E.R."/>
            <person name="Wilson R.K."/>
        </authorList>
    </citation>
    <scope>NUCLEOTIDE SEQUENCE [LARGE SCALE GENOMIC DNA]</scope>
    <source>
        <strain evidence="12">GED7749B</strain>
    </source>
</reference>
<evidence type="ECO:0000313" key="10">
    <source>
        <dbReference type="EMBL" id="KWZ82580.1"/>
    </source>
</evidence>
<evidence type="ECO:0000313" key="11">
    <source>
        <dbReference type="Proteomes" id="UP000032024"/>
    </source>
</evidence>
<feature type="transmembrane region" description="Helical" evidence="7">
    <location>
        <begin position="297"/>
        <end position="313"/>
    </location>
</feature>
<evidence type="ECO:0000256" key="2">
    <source>
        <dbReference type="ARBA" id="ARBA00022448"/>
    </source>
</evidence>
<dbReference type="PROSITE" id="PS50850">
    <property type="entry name" value="MFS"/>
    <property type="match status" value="1"/>
</dbReference>
<dbReference type="RefSeq" id="WP_014096424.1">
    <property type="nucleotide sequence ID" value="NZ_CP010525.1"/>
</dbReference>
<reference evidence="10" key="3">
    <citation type="submission" date="2016-01" db="EMBL/GenBank/DDBJ databases">
        <authorList>
            <person name="Oliw E.H."/>
        </authorList>
    </citation>
    <scope>NUCLEOTIDE SEQUENCE [LARGE SCALE GENOMIC DNA]</scope>
    <source>
        <strain evidence="10">GED7749B</strain>
    </source>
</reference>
<accession>A0A0C5CTD5</accession>
<keyword evidence="5 7" id="KW-1133">Transmembrane helix</keyword>
<dbReference type="EMBL" id="CP010525">
    <property type="protein sequence ID" value="AJO24707.1"/>
    <property type="molecule type" value="Genomic_DNA"/>
</dbReference>
<feature type="transmembrane region" description="Helical" evidence="7">
    <location>
        <begin position="12"/>
        <end position="34"/>
    </location>
</feature>
<gene>
    <name evidence="10" type="ORF">HMPREF3213_01716</name>
    <name evidence="9" type="ORF">SB48_HM08orf06216</name>
</gene>
<dbReference type="EMBL" id="LRPN01000053">
    <property type="protein sequence ID" value="KWZ82580.1"/>
    <property type="molecule type" value="Genomic_DNA"/>
</dbReference>
<dbReference type="PANTHER" id="PTHR23517">
    <property type="entry name" value="RESISTANCE PROTEIN MDTM, PUTATIVE-RELATED-RELATED"/>
    <property type="match status" value="1"/>
</dbReference>
<dbReference type="Proteomes" id="UP000032024">
    <property type="component" value="Chromosome"/>
</dbReference>
<dbReference type="Proteomes" id="UP000070376">
    <property type="component" value="Unassembled WGS sequence"/>
</dbReference>
<keyword evidence="4 7" id="KW-0812">Transmembrane</keyword>
<dbReference type="PANTHER" id="PTHR23517:SF3">
    <property type="entry name" value="INTEGRAL MEMBRANE TRANSPORT PROTEIN"/>
    <property type="match status" value="1"/>
</dbReference>
<dbReference type="InterPro" id="IPR050171">
    <property type="entry name" value="MFS_Transporters"/>
</dbReference>
<sequence length="422" mass="48018">MKFRDFHVNIKVRIFELFASRLVGNMVLPFMSIYLADHFGTKITGLLILINVFTGITMSLLSGYIADQYGRRNVMITAESLRLCSFFIMTVSNSPWFESYGLTFIAMCMNSVCWGLAGPANQAMLIDVSTPDQRKTIYSIMYWANNISMSIGGIIGAFFFKRYLFQLFLILTLMTAIILIVIFLFIKETHKPSKSIATPKMTPRKHILEVYYTYKKVVQDRLFISFLTAAVLLLSLENQLTNYIGIKLDKHMPIQDFLLWKIDGSTMMGLLRSENTILVALIALFSAKLTQKYKDKNILVVNCFIYTIGFSGIAFSNNIWVLFIMMALHTLGEVLLAPVQESYMATIPPENARGAYLAFYNLQYDLCMIIVGITVSLSGFLSPFVMAWILTVIGLLGTFIFYFITPKLDILKDKAIKEEMRI</sequence>
<organism evidence="10 12">
    <name type="scientific">Heyndrickxia coagulans</name>
    <name type="common">Weizmannia coagulans</name>
    <dbReference type="NCBI Taxonomy" id="1398"/>
    <lineage>
        <taxon>Bacteria</taxon>
        <taxon>Bacillati</taxon>
        <taxon>Bacillota</taxon>
        <taxon>Bacilli</taxon>
        <taxon>Bacillales</taxon>
        <taxon>Bacillaceae</taxon>
        <taxon>Heyndrickxia</taxon>
    </lineage>
</organism>
<proteinExistence type="predicted"/>
<reference evidence="11" key="2">
    <citation type="submission" date="2015-01" db="EMBL/GenBank/DDBJ databases">
        <title>Comparative genome analysis of Bacillus coagulans HM-08, Clostridium butyricum HM-68, Bacillus subtilis HM-66 and Bacillus paralicheniformis BL-09.</title>
        <authorList>
            <person name="Zhang H."/>
        </authorList>
    </citation>
    <scope>NUCLEOTIDE SEQUENCE [LARGE SCALE GENOMIC DNA]</scope>
    <source>
        <strain evidence="11">HM-08</strain>
    </source>
</reference>
<feature type="transmembrane region" description="Helical" evidence="7">
    <location>
        <begin position="319"/>
        <end position="337"/>
    </location>
</feature>
<keyword evidence="6 7" id="KW-0472">Membrane</keyword>
<feature type="transmembrane region" description="Helical" evidence="7">
    <location>
        <begin position="222"/>
        <end position="246"/>
    </location>
</feature>
<dbReference type="PROSITE" id="PS00216">
    <property type="entry name" value="SUGAR_TRANSPORT_1"/>
    <property type="match status" value="1"/>
</dbReference>
<feature type="transmembrane region" description="Helical" evidence="7">
    <location>
        <begin position="137"/>
        <end position="159"/>
    </location>
</feature>
<dbReference type="GO" id="GO:0022857">
    <property type="term" value="F:transmembrane transporter activity"/>
    <property type="evidence" value="ECO:0007669"/>
    <property type="project" value="InterPro"/>
</dbReference>
<feature type="transmembrane region" description="Helical" evidence="7">
    <location>
        <begin position="385"/>
        <end position="404"/>
    </location>
</feature>
<dbReference type="GeneID" id="93261158"/>
<evidence type="ECO:0000256" key="3">
    <source>
        <dbReference type="ARBA" id="ARBA00022475"/>
    </source>
</evidence>
<evidence type="ECO:0000256" key="6">
    <source>
        <dbReference type="ARBA" id="ARBA00023136"/>
    </source>
</evidence>